<dbReference type="AlphaFoldDB" id="A0AAX3N5U9"/>
<evidence type="ECO:0000313" key="5">
    <source>
        <dbReference type="EMBL" id="WDH84105.1"/>
    </source>
</evidence>
<dbReference type="SMART" id="SM00855">
    <property type="entry name" value="PGAM"/>
    <property type="match status" value="1"/>
</dbReference>
<protein>
    <submittedName>
        <fullName evidence="5">Histidine phosphatase family protein</fullName>
    </submittedName>
</protein>
<name>A0AAX3N5U9_9BACL</name>
<dbReference type="Proteomes" id="UP001221519">
    <property type="component" value="Chromosome"/>
</dbReference>
<feature type="active site" description="Proton donor/acceptor" evidence="3">
    <location>
        <position position="84"/>
    </location>
</feature>
<dbReference type="PANTHER" id="PTHR48100">
    <property type="entry name" value="BROAD-SPECIFICITY PHOSPHATASE YOR283W-RELATED"/>
    <property type="match status" value="1"/>
</dbReference>
<evidence type="ECO:0000313" key="8">
    <source>
        <dbReference type="Proteomes" id="UP001221519"/>
    </source>
</evidence>
<evidence type="ECO:0000256" key="3">
    <source>
        <dbReference type="PIRSR" id="PIRSR613078-1"/>
    </source>
</evidence>
<keyword evidence="1" id="KW-0324">Glycolysis</keyword>
<evidence type="ECO:0000256" key="4">
    <source>
        <dbReference type="PIRSR" id="PIRSR613078-2"/>
    </source>
</evidence>
<dbReference type="InterPro" id="IPR013078">
    <property type="entry name" value="His_Pase_superF_clade-1"/>
</dbReference>
<dbReference type="GO" id="GO:0016791">
    <property type="term" value="F:phosphatase activity"/>
    <property type="evidence" value="ECO:0007669"/>
    <property type="project" value="TreeGrafter"/>
</dbReference>
<sequence>MSVTTIYIVRHGQTEWNVLGKMQGHQDSPLTDLGIRQARWLGEALDEKPIDAIYTSSSGRAVHTAELIRGSRDIPVTLTDNLREMNLGLWEGRTGDELKLEEPVKYQQYWEEPEVFAADGGETYIETMTRAQQELKHILNVNRGKSVLIVTHTVVVKLLMTWIEQRSLDTLWDLPYIHPASLCKIVFNEENKPEVVLHADISHYPETAGMNGT</sequence>
<evidence type="ECO:0000313" key="7">
    <source>
        <dbReference type="Proteomes" id="UP001220962"/>
    </source>
</evidence>
<dbReference type="InterPro" id="IPR050275">
    <property type="entry name" value="PGM_Phosphatase"/>
</dbReference>
<dbReference type="RefSeq" id="WP_205053567.1">
    <property type="nucleotide sequence ID" value="NZ_CP118101.1"/>
</dbReference>
<evidence type="ECO:0000256" key="2">
    <source>
        <dbReference type="ARBA" id="ARBA00023235"/>
    </source>
</evidence>
<keyword evidence="8" id="KW-1185">Reference proteome</keyword>
<organism evidence="5 7">
    <name type="scientific">Paenibacillus urinalis</name>
    <dbReference type="NCBI Taxonomy" id="521520"/>
    <lineage>
        <taxon>Bacteria</taxon>
        <taxon>Bacillati</taxon>
        <taxon>Bacillota</taxon>
        <taxon>Bacilli</taxon>
        <taxon>Bacillales</taxon>
        <taxon>Paenibacillaceae</taxon>
        <taxon>Paenibacillus</taxon>
    </lineage>
</organism>
<dbReference type="PANTHER" id="PTHR48100:SF1">
    <property type="entry name" value="HISTIDINE PHOSPHATASE FAMILY PROTEIN-RELATED"/>
    <property type="match status" value="1"/>
</dbReference>
<feature type="binding site" evidence="4">
    <location>
        <begin position="10"/>
        <end position="17"/>
    </location>
    <ligand>
        <name>substrate</name>
    </ligand>
</feature>
<reference evidence="5 8" key="1">
    <citation type="submission" date="2023-02" db="EMBL/GenBank/DDBJ databases">
        <title>Pathogen: clinical or host-associated sample.</title>
        <authorList>
            <person name="Hergert J."/>
            <person name="Casey R."/>
            <person name="Wagner J."/>
            <person name="Young E.L."/>
            <person name="Oakeson K.F."/>
        </authorList>
    </citation>
    <scope>NUCLEOTIDE SEQUENCE</scope>
    <source>
        <strain evidence="6 8">2022CK-00829</strain>
        <strain evidence="5">2022CK-00830</strain>
    </source>
</reference>
<keyword evidence="2" id="KW-0413">Isomerase</keyword>
<dbReference type="EMBL" id="CP118101">
    <property type="protein sequence ID" value="WDH84105.1"/>
    <property type="molecule type" value="Genomic_DNA"/>
</dbReference>
<dbReference type="InterPro" id="IPR001345">
    <property type="entry name" value="PG/BPGM_mutase_AS"/>
</dbReference>
<accession>A0AAX3N5U9</accession>
<dbReference type="CDD" id="cd07067">
    <property type="entry name" value="HP_PGM_like"/>
    <property type="match status" value="1"/>
</dbReference>
<dbReference type="InterPro" id="IPR029033">
    <property type="entry name" value="His_PPase_superfam"/>
</dbReference>
<dbReference type="EMBL" id="CP118108">
    <property type="protein sequence ID" value="WDI03745.1"/>
    <property type="molecule type" value="Genomic_DNA"/>
</dbReference>
<dbReference type="PROSITE" id="PS00175">
    <property type="entry name" value="PG_MUTASE"/>
    <property type="match status" value="1"/>
</dbReference>
<dbReference type="Gene3D" id="3.40.50.1240">
    <property type="entry name" value="Phosphoglycerate mutase-like"/>
    <property type="match status" value="1"/>
</dbReference>
<dbReference type="SUPFAM" id="SSF53254">
    <property type="entry name" value="Phosphoglycerate mutase-like"/>
    <property type="match status" value="1"/>
</dbReference>
<proteinExistence type="predicted"/>
<dbReference type="GO" id="GO:0005737">
    <property type="term" value="C:cytoplasm"/>
    <property type="evidence" value="ECO:0007669"/>
    <property type="project" value="TreeGrafter"/>
</dbReference>
<dbReference type="Pfam" id="PF00300">
    <property type="entry name" value="His_Phos_1"/>
    <property type="match status" value="1"/>
</dbReference>
<evidence type="ECO:0000313" key="6">
    <source>
        <dbReference type="EMBL" id="WDI03745.1"/>
    </source>
</evidence>
<feature type="active site" description="Tele-phosphohistidine intermediate" evidence="3">
    <location>
        <position position="11"/>
    </location>
</feature>
<feature type="binding site" evidence="4">
    <location>
        <position position="60"/>
    </location>
    <ligand>
        <name>substrate</name>
    </ligand>
</feature>
<dbReference type="Proteomes" id="UP001220962">
    <property type="component" value="Chromosome"/>
</dbReference>
<gene>
    <name evidence="5" type="ORF">PUW23_07790</name>
    <name evidence="6" type="ORF">PUW25_07265</name>
</gene>
<evidence type="ECO:0000256" key="1">
    <source>
        <dbReference type="ARBA" id="ARBA00023152"/>
    </source>
</evidence>